<geneLocation type="plasmid" evidence="1 2">
    <name>pHTUR01</name>
</geneLocation>
<gene>
    <name evidence="1" type="ordered locus">Htur_4203</name>
</gene>
<dbReference type="AlphaFoldDB" id="D2S0X7"/>
<sequence>MISIEFGVFYDVGDGFQSARSVIGSDTIQRLTQKRRQFDGNEVGTIIRYSPSD</sequence>
<keyword evidence="1" id="KW-0614">Plasmid</keyword>
<dbReference type="Proteomes" id="UP000001903">
    <property type="component" value="Plasmid pHTUR01"/>
</dbReference>
<proteinExistence type="predicted"/>
<organism evidence="1 2">
    <name type="scientific">Haloterrigena turkmenica (strain ATCC 51198 / DSM 5511 / JCM 9101 / NCIMB 13204 / VKM B-1734 / 4k)</name>
    <name type="common">Halococcus turkmenicus</name>
    <dbReference type="NCBI Taxonomy" id="543526"/>
    <lineage>
        <taxon>Archaea</taxon>
        <taxon>Methanobacteriati</taxon>
        <taxon>Methanobacteriota</taxon>
        <taxon>Stenosarchaea group</taxon>
        <taxon>Halobacteria</taxon>
        <taxon>Halobacteriales</taxon>
        <taxon>Natrialbaceae</taxon>
        <taxon>Haloterrigena</taxon>
    </lineage>
</organism>
<evidence type="ECO:0000313" key="2">
    <source>
        <dbReference type="Proteomes" id="UP000001903"/>
    </source>
</evidence>
<protein>
    <submittedName>
        <fullName evidence="1">Uncharacterized protein</fullName>
    </submittedName>
</protein>
<reference evidence="1 2" key="1">
    <citation type="journal article" date="2010" name="Stand. Genomic Sci.">
        <title>Complete genome sequence of Haloterrigena turkmenica type strain (4k).</title>
        <authorList>
            <person name="Saunders E."/>
            <person name="Tindall B.J."/>
            <person name="Fahnrich R."/>
            <person name="Lapidus A."/>
            <person name="Copeland A."/>
            <person name="Del Rio T.G."/>
            <person name="Lucas S."/>
            <person name="Chen F."/>
            <person name="Tice H."/>
            <person name="Cheng J.F."/>
            <person name="Han C."/>
            <person name="Detter J.C."/>
            <person name="Bruce D."/>
            <person name="Goodwin L."/>
            <person name="Chain P."/>
            <person name="Pitluck S."/>
            <person name="Pati A."/>
            <person name="Ivanova N."/>
            <person name="Mavromatis K."/>
            <person name="Chen A."/>
            <person name="Palaniappan K."/>
            <person name="Land M."/>
            <person name="Hauser L."/>
            <person name="Chang Y.J."/>
            <person name="Jeffries C.D."/>
            <person name="Brettin T."/>
            <person name="Rohde M."/>
            <person name="Goker M."/>
            <person name="Bristow J."/>
            <person name="Eisen J.A."/>
            <person name="Markowitz V."/>
            <person name="Hugenholtz P."/>
            <person name="Klenk H.P."/>
            <person name="Kyrpides N.C."/>
        </authorList>
    </citation>
    <scope>NUCLEOTIDE SEQUENCE [LARGE SCALE GENOMIC DNA]</scope>
    <source>
        <strain evidence="2">ATCC 51198 / DSM 5511 / JCM 9101 / NCIMB 13204 / VKM B-1734 / 4k</strain>
    </source>
</reference>
<name>D2S0X7_HALTV</name>
<keyword evidence="2" id="KW-1185">Reference proteome</keyword>
<evidence type="ECO:0000313" key="1">
    <source>
        <dbReference type="EMBL" id="ADB63024.1"/>
    </source>
</evidence>
<dbReference type="EMBL" id="CP001861">
    <property type="protein sequence ID" value="ADB63024.1"/>
    <property type="molecule type" value="Genomic_DNA"/>
</dbReference>
<dbReference type="KEGG" id="htu:Htur_4203"/>
<accession>D2S0X7</accession>
<dbReference type="HOGENOM" id="CLU_3057038_0_0_2"/>